<reference evidence="1 2" key="1">
    <citation type="submission" date="2024-03" db="EMBL/GenBank/DDBJ databases">
        <title>Complete genome of BD2.</title>
        <authorList>
            <person name="Cao G."/>
        </authorList>
    </citation>
    <scope>NUCLEOTIDE SEQUENCE [LARGE SCALE GENOMIC DNA]</scope>
    <source>
        <strain evidence="1 2">BD2</strain>
    </source>
</reference>
<evidence type="ECO:0000313" key="1">
    <source>
        <dbReference type="EMBL" id="WXL24844.1"/>
    </source>
</evidence>
<dbReference type="EMBL" id="CP148074">
    <property type="protein sequence ID" value="WXL24844.1"/>
    <property type="molecule type" value="Genomic_DNA"/>
</dbReference>
<keyword evidence="2" id="KW-1185">Reference proteome</keyword>
<evidence type="ECO:0000313" key="2">
    <source>
        <dbReference type="Proteomes" id="UP001476583"/>
    </source>
</evidence>
<accession>A0ABZ2RL50</accession>
<gene>
    <name evidence="1" type="ORF">WG219_16230</name>
</gene>
<name>A0ABZ2RL50_ECTME</name>
<sequence>MMYALEICRIAYGQVPDKASAEASALAGKVTDFAVILAGITI</sequence>
<dbReference type="Proteomes" id="UP001476583">
    <property type="component" value="Chromosome"/>
</dbReference>
<organism evidence="1 2">
    <name type="scientific">Ectopseudomonas mendocina</name>
    <name type="common">Pseudomonas mendocina</name>
    <dbReference type="NCBI Taxonomy" id="300"/>
    <lineage>
        <taxon>Bacteria</taxon>
        <taxon>Pseudomonadati</taxon>
        <taxon>Pseudomonadota</taxon>
        <taxon>Gammaproteobacteria</taxon>
        <taxon>Pseudomonadales</taxon>
        <taxon>Pseudomonadaceae</taxon>
        <taxon>Ectopseudomonas</taxon>
    </lineage>
</organism>
<protein>
    <submittedName>
        <fullName evidence="1">Uncharacterized protein</fullName>
    </submittedName>
</protein>
<proteinExistence type="predicted"/>